<evidence type="ECO:0000256" key="1">
    <source>
        <dbReference type="ARBA" id="ARBA00023054"/>
    </source>
</evidence>
<sequence>MSSRKGGGKPFVAGTADSSSKGKGTSEASDPKVDQLSQGVEDVSLDSAQDGKWEVCVRKPKNKAGSSAAKSWVGQNSNPKAWGHPDAVQKSGMRSNGGNSWPTPNADPRRPAGRGNPRPQSSSRGFENNYVASQPVVPPPLEHGWNWRARAASTESSEDGTGKKEIHLDPHSIDDDDDDKIVNDDDSDAIVTDDELLSDEFDSDASEKSHDSRKKSGWFKPFFDILDKLSVEEIMEPARQWHCPACQNGPGAIDWYRGLQPLTTHAKTKGSKRVRVHREFAELLDEELRRRGSSVIPAGEAFGKWKGLNEIDNDREIVWPPMVVIMNTILEQDENEKWTGMGNQELLDYFSSYDAKKARHSYGPQGHRGMSVLIFEGTPIGYLESERLHNHFSEQGTDREAWDHCRILFYPGGKRQLYGYMAEKRDLDIFNQHSQGKSKLKFELRSYQEMVVNQMKQMGEDNQQLIFFKNKVAKEQMHSKALQETVHLVTARLRKTEEENRIVRQRSKMHHEQNKEEMDFQEQFFKDQLKVIHEAREETEDNFEKIQQEEREKVKQSNANISTRDKEIAEFIKSQEKEMEEFVAEREKLISIHEDKKIAMKRRHWEEEVGLENELTAELKRLMDKYNPQHSEEGNDKDL</sequence>
<comment type="similarity">
    <text evidence="3">Belongs to the SGS3 family.</text>
</comment>
<feature type="compositionally biased region" description="Polar residues" evidence="5">
    <location>
        <begin position="16"/>
        <end position="28"/>
    </location>
</feature>
<evidence type="ECO:0000256" key="5">
    <source>
        <dbReference type="SAM" id="MobiDB-lite"/>
    </source>
</evidence>
<evidence type="ECO:0000259" key="7">
    <source>
        <dbReference type="Pfam" id="PF03470"/>
    </source>
</evidence>
<dbReference type="EMBL" id="SDRB02011296">
    <property type="protein sequence ID" value="THG01894.1"/>
    <property type="molecule type" value="Genomic_DNA"/>
</dbReference>
<feature type="domain" description="Zinc finger-XS" evidence="7">
    <location>
        <begin position="243"/>
        <end position="281"/>
    </location>
</feature>
<dbReference type="Proteomes" id="UP000306102">
    <property type="component" value="Unassembled WGS sequence"/>
</dbReference>
<evidence type="ECO:0008006" key="10">
    <source>
        <dbReference type="Google" id="ProtNLM"/>
    </source>
</evidence>
<evidence type="ECO:0000256" key="2">
    <source>
        <dbReference type="ARBA" id="ARBA00023158"/>
    </source>
</evidence>
<dbReference type="InterPro" id="IPR044287">
    <property type="entry name" value="SGS3"/>
</dbReference>
<keyword evidence="9" id="KW-1185">Reference proteome</keyword>
<feature type="region of interest" description="Disordered" evidence="5">
    <location>
        <begin position="1"/>
        <end position="214"/>
    </location>
</feature>
<name>A0A4S4DHN4_CAMSN</name>
<feature type="coiled-coil region" evidence="4">
    <location>
        <begin position="529"/>
        <end position="592"/>
    </location>
</feature>
<dbReference type="PANTHER" id="PTHR46602:SF1">
    <property type="entry name" value="PROTEIN SUPPRESSOR OF GENE SILENCING 3"/>
    <property type="match status" value="1"/>
</dbReference>
<dbReference type="InterPro" id="IPR038588">
    <property type="entry name" value="XS_domain_sf"/>
</dbReference>
<protein>
    <recommendedName>
        <fullName evidence="10">XS domain-containing protein</fullName>
    </recommendedName>
</protein>
<feature type="compositionally biased region" description="Basic and acidic residues" evidence="5">
    <location>
        <begin position="160"/>
        <end position="173"/>
    </location>
</feature>
<dbReference type="Gene3D" id="3.30.70.2890">
    <property type="entry name" value="XS domain"/>
    <property type="match status" value="1"/>
</dbReference>
<feature type="compositionally biased region" description="Polar residues" evidence="5">
    <location>
        <begin position="92"/>
        <end position="103"/>
    </location>
</feature>
<accession>A0A4S4DHN4</accession>
<dbReference type="PANTHER" id="PTHR46602">
    <property type="entry name" value="PROTEIN SUPPRESSOR OF GENE SILENCING 3"/>
    <property type="match status" value="1"/>
</dbReference>
<keyword evidence="1 4" id="KW-0175">Coiled coil</keyword>
<feature type="compositionally biased region" description="Acidic residues" evidence="5">
    <location>
        <begin position="174"/>
        <end position="204"/>
    </location>
</feature>
<evidence type="ECO:0000259" key="6">
    <source>
        <dbReference type="Pfam" id="PF03468"/>
    </source>
</evidence>
<organism evidence="8 9">
    <name type="scientific">Camellia sinensis var. sinensis</name>
    <name type="common">China tea</name>
    <dbReference type="NCBI Taxonomy" id="542762"/>
    <lineage>
        <taxon>Eukaryota</taxon>
        <taxon>Viridiplantae</taxon>
        <taxon>Streptophyta</taxon>
        <taxon>Embryophyta</taxon>
        <taxon>Tracheophyta</taxon>
        <taxon>Spermatophyta</taxon>
        <taxon>Magnoliopsida</taxon>
        <taxon>eudicotyledons</taxon>
        <taxon>Gunneridae</taxon>
        <taxon>Pentapetalae</taxon>
        <taxon>asterids</taxon>
        <taxon>Ericales</taxon>
        <taxon>Theaceae</taxon>
        <taxon>Camellia</taxon>
    </lineage>
</organism>
<dbReference type="GO" id="GO:0031047">
    <property type="term" value="P:regulatory ncRNA-mediated gene silencing"/>
    <property type="evidence" value="ECO:0007669"/>
    <property type="project" value="UniProtKB-KW"/>
</dbReference>
<dbReference type="InterPro" id="IPR005380">
    <property type="entry name" value="XS_domain"/>
</dbReference>
<dbReference type="Pfam" id="PF03470">
    <property type="entry name" value="zf-XS"/>
    <property type="match status" value="1"/>
</dbReference>
<proteinExistence type="inferred from homology"/>
<evidence type="ECO:0000313" key="9">
    <source>
        <dbReference type="Proteomes" id="UP000306102"/>
    </source>
</evidence>
<dbReference type="AlphaFoldDB" id="A0A4S4DHN4"/>
<feature type="compositionally biased region" description="Polar residues" evidence="5">
    <location>
        <begin position="120"/>
        <end position="132"/>
    </location>
</feature>
<evidence type="ECO:0000313" key="8">
    <source>
        <dbReference type="EMBL" id="THG01894.1"/>
    </source>
</evidence>
<feature type="domain" description="XS" evidence="6">
    <location>
        <begin position="314"/>
        <end position="427"/>
    </location>
</feature>
<dbReference type="Pfam" id="PF03468">
    <property type="entry name" value="XS"/>
    <property type="match status" value="1"/>
</dbReference>
<evidence type="ECO:0000256" key="4">
    <source>
        <dbReference type="SAM" id="Coils"/>
    </source>
</evidence>
<reference evidence="8 9" key="1">
    <citation type="journal article" date="2018" name="Proc. Natl. Acad. Sci. U.S.A.">
        <title>Draft genome sequence of Camellia sinensis var. sinensis provides insights into the evolution of the tea genome and tea quality.</title>
        <authorList>
            <person name="Wei C."/>
            <person name="Yang H."/>
            <person name="Wang S."/>
            <person name="Zhao J."/>
            <person name="Liu C."/>
            <person name="Gao L."/>
            <person name="Xia E."/>
            <person name="Lu Y."/>
            <person name="Tai Y."/>
            <person name="She G."/>
            <person name="Sun J."/>
            <person name="Cao H."/>
            <person name="Tong W."/>
            <person name="Gao Q."/>
            <person name="Li Y."/>
            <person name="Deng W."/>
            <person name="Jiang X."/>
            <person name="Wang W."/>
            <person name="Chen Q."/>
            <person name="Zhang S."/>
            <person name="Li H."/>
            <person name="Wu J."/>
            <person name="Wang P."/>
            <person name="Li P."/>
            <person name="Shi C."/>
            <person name="Zheng F."/>
            <person name="Jian J."/>
            <person name="Huang B."/>
            <person name="Shan D."/>
            <person name="Shi M."/>
            <person name="Fang C."/>
            <person name="Yue Y."/>
            <person name="Li F."/>
            <person name="Li D."/>
            <person name="Wei S."/>
            <person name="Han B."/>
            <person name="Jiang C."/>
            <person name="Yin Y."/>
            <person name="Xia T."/>
            <person name="Zhang Z."/>
            <person name="Bennetzen J.L."/>
            <person name="Zhao S."/>
            <person name="Wan X."/>
        </authorList>
    </citation>
    <scope>NUCLEOTIDE SEQUENCE [LARGE SCALE GENOMIC DNA]</scope>
    <source>
        <strain evidence="9">cv. Shuchazao</strain>
        <tissue evidence="8">Leaf</tissue>
    </source>
</reference>
<gene>
    <name evidence="8" type="ORF">TEA_000186</name>
</gene>
<keyword evidence="2" id="KW-0943">RNA-mediated gene silencing</keyword>
<comment type="caution">
    <text evidence="8">The sequence shown here is derived from an EMBL/GenBank/DDBJ whole genome shotgun (WGS) entry which is preliminary data.</text>
</comment>
<feature type="compositionally biased region" description="Polar residues" evidence="5">
    <location>
        <begin position="64"/>
        <end position="79"/>
    </location>
</feature>
<dbReference type="STRING" id="542762.A0A4S4DHN4"/>
<dbReference type="GO" id="GO:0051607">
    <property type="term" value="P:defense response to virus"/>
    <property type="evidence" value="ECO:0007669"/>
    <property type="project" value="InterPro"/>
</dbReference>
<dbReference type="InterPro" id="IPR005381">
    <property type="entry name" value="Znf-XS_domain"/>
</dbReference>
<evidence type="ECO:0000256" key="3">
    <source>
        <dbReference type="ARBA" id="ARBA00024022"/>
    </source>
</evidence>